<organism evidence="1 2">
    <name type="scientific">Brassica cretica</name>
    <name type="common">Mustard</name>
    <dbReference type="NCBI Taxonomy" id="69181"/>
    <lineage>
        <taxon>Eukaryota</taxon>
        <taxon>Viridiplantae</taxon>
        <taxon>Streptophyta</taxon>
        <taxon>Embryophyta</taxon>
        <taxon>Tracheophyta</taxon>
        <taxon>Spermatophyta</taxon>
        <taxon>Magnoliopsida</taxon>
        <taxon>eudicotyledons</taxon>
        <taxon>Gunneridae</taxon>
        <taxon>Pentapetalae</taxon>
        <taxon>rosids</taxon>
        <taxon>malvids</taxon>
        <taxon>Brassicales</taxon>
        <taxon>Brassicaceae</taxon>
        <taxon>Brassiceae</taxon>
        <taxon>Brassica</taxon>
    </lineage>
</organism>
<dbReference type="Proteomes" id="UP000712600">
    <property type="component" value="Unassembled WGS sequence"/>
</dbReference>
<evidence type="ECO:0000313" key="2">
    <source>
        <dbReference type="Proteomes" id="UP000712600"/>
    </source>
</evidence>
<dbReference type="PANTHER" id="PTHR31099">
    <property type="entry name" value="OS06G0165300 PROTEIN"/>
    <property type="match status" value="1"/>
</dbReference>
<evidence type="ECO:0000313" key="1">
    <source>
        <dbReference type="EMBL" id="KAF3536387.1"/>
    </source>
</evidence>
<sequence length="296" mass="34087">MPHSMDHADGEAYWIARYGLITPPIEKSFHVMNQRSISSRIKTLEKGTSRGSSSEGVHDDDILVPKAEFMPHSMDPADGEAYWIARYGSITPPIEKSFHVMNQRSVEKGAPSRSTDEFLKAFRAFCWISDAVEFRISCRGESADNLSEGYFTCYESFLVRCRLWFPIPEIIVRMLDRFEVSISQPNPTSFQHLIGVVILSYEHGLSFTIDHFEAIFRLQLVSKPHLYRLVPGKYMTVIKGLISNSNSWTKRMLLREFALSKAFFEMPRQKDEISMLECVVIVSRFYERLDRFVSSA</sequence>
<protein>
    <submittedName>
        <fullName evidence="1">Uncharacterized protein</fullName>
    </submittedName>
</protein>
<name>A0A8S9Q2G2_BRACR</name>
<reference evidence="1" key="1">
    <citation type="submission" date="2019-12" db="EMBL/GenBank/DDBJ databases">
        <title>Genome sequencing and annotation of Brassica cretica.</title>
        <authorList>
            <person name="Studholme D.J."/>
            <person name="Sarris P."/>
        </authorList>
    </citation>
    <scope>NUCLEOTIDE SEQUENCE</scope>
    <source>
        <strain evidence="1">PFS-109/04</strain>
        <tissue evidence="1">Leaf</tissue>
    </source>
</reference>
<dbReference type="PANTHER" id="PTHR31099:SF44">
    <property type="entry name" value="DUF4283 DOMAIN-CONTAINING PROTEIN"/>
    <property type="match status" value="1"/>
</dbReference>
<dbReference type="EMBL" id="QGKX02001290">
    <property type="protein sequence ID" value="KAF3536387.1"/>
    <property type="molecule type" value="Genomic_DNA"/>
</dbReference>
<accession>A0A8S9Q2G2</accession>
<gene>
    <name evidence="1" type="ORF">F2Q69_00022376</name>
</gene>
<comment type="caution">
    <text evidence="1">The sequence shown here is derived from an EMBL/GenBank/DDBJ whole genome shotgun (WGS) entry which is preliminary data.</text>
</comment>
<dbReference type="AlphaFoldDB" id="A0A8S9Q2G2"/>
<proteinExistence type="predicted"/>